<organism evidence="1 2">
    <name type="scientific">Mycolicibacterium fluoranthenivorans</name>
    <dbReference type="NCBI Taxonomy" id="258505"/>
    <lineage>
        <taxon>Bacteria</taxon>
        <taxon>Bacillati</taxon>
        <taxon>Actinomycetota</taxon>
        <taxon>Actinomycetes</taxon>
        <taxon>Mycobacteriales</taxon>
        <taxon>Mycobacteriaceae</taxon>
        <taxon>Mycolicibacterium</taxon>
    </lineage>
</organism>
<evidence type="ECO:0000313" key="2">
    <source>
        <dbReference type="Proteomes" id="UP000547444"/>
    </source>
</evidence>
<comment type="caution">
    <text evidence="1">The sequence shown here is derived from an EMBL/GenBank/DDBJ whole genome shotgun (WGS) entry which is preliminary data.</text>
</comment>
<reference evidence="1 2" key="1">
    <citation type="submission" date="2020-03" db="EMBL/GenBank/DDBJ databases">
        <title>Sequencing the genomes of 1000 actinobacteria strains.</title>
        <authorList>
            <person name="Klenk H.-P."/>
        </authorList>
    </citation>
    <scope>NUCLEOTIDE SEQUENCE [LARGE SCALE GENOMIC DNA]</scope>
    <source>
        <strain evidence="1 2">DSM 44556</strain>
    </source>
</reference>
<gene>
    <name evidence="1" type="ORF">FHU31_002687</name>
</gene>
<dbReference type="EMBL" id="JAANOW010000001">
    <property type="protein sequence ID" value="NIH95731.1"/>
    <property type="molecule type" value="Genomic_DNA"/>
</dbReference>
<sequence length="248" mass="28147">MVADEMSGLLEEVQAAHGGLERWRAVTALTVHGRFGGLLRTRFPGNRMANFTARLLMTEQHTVLHRFPRDHQRAVFDHGDVRIETNDGELIAARPNARNGFTGIGAVRRTVHWDALDAAYFAGYAFWNYLSTPLLLTRDDITVTEASDWLEAGTPWRRLQASFPAHIHTHSPQQTFYVDHVGFIRRHDYIAQPVGTWARAAHYCDQHRQFGGLVFPTRRRVQPRGISDRPLPGPTLVALDIDHIEVET</sequence>
<protein>
    <submittedName>
        <fullName evidence="1">Uncharacterized protein</fullName>
    </submittedName>
</protein>
<accession>A0A7X5TZN0</accession>
<name>A0A7X5TZN0_9MYCO</name>
<keyword evidence="2" id="KW-1185">Reference proteome</keyword>
<dbReference type="AlphaFoldDB" id="A0A7X5TZN0"/>
<evidence type="ECO:0000313" key="1">
    <source>
        <dbReference type="EMBL" id="NIH95731.1"/>
    </source>
</evidence>
<dbReference type="Proteomes" id="UP000547444">
    <property type="component" value="Unassembled WGS sequence"/>
</dbReference>
<proteinExistence type="predicted"/>